<evidence type="ECO:0000313" key="2">
    <source>
        <dbReference type="Proteomes" id="UP000186218"/>
    </source>
</evidence>
<protein>
    <submittedName>
        <fullName evidence="1">Uncharacterized protein</fullName>
    </submittedName>
</protein>
<evidence type="ECO:0000313" key="1">
    <source>
        <dbReference type="EMBL" id="SIR98509.1"/>
    </source>
</evidence>
<keyword evidence="2" id="KW-1185">Reference proteome</keyword>
<gene>
    <name evidence="1" type="ORF">SAMN05445060_1973</name>
</gene>
<accession>A0A1N7FDS5</accession>
<dbReference type="RefSeq" id="WP_076479031.1">
    <property type="nucleotide sequence ID" value="NZ_FTNT01000005.1"/>
</dbReference>
<dbReference type="Proteomes" id="UP000186218">
    <property type="component" value="Unassembled WGS sequence"/>
</dbReference>
<name>A0A1N7FDS5_9NOCA</name>
<dbReference type="OrthoDB" id="9950211at2"/>
<dbReference type="EMBL" id="FTNT01000005">
    <property type="protein sequence ID" value="SIR98509.1"/>
    <property type="molecule type" value="Genomic_DNA"/>
</dbReference>
<dbReference type="AlphaFoldDB" id="A0A1N7FDS5"/>
<organism evidence="1 2">
    <name type="scientific">Williamsia sterculiae</name>
    <dbReference type="NCBI Taxonomy" id="1344003"/>
    <lineage>
        <taxon>Bacteria</taxon>
        <taxon>Bacillati</taxon>
        <taxon>Actinomycetota</taxon>
        <taxon>Actinomycetes</taxon>
        <taxon>Mycobacteriales</taxon>
        <taxon>Nocardiaceae</taxon>
        <taxon>Williamsia</taxon>
    </lineage>
</organism>
<sequence>MTGDIELHGWCATFCQEAVSGEMPDNGADPDDHGHWCRSMSVSGDGITPSGTHFILFAEAMREYVHGVLPASQIDLHNRLRRVVGITLDSNSEPSVLLTPGEAREFAAGLVYLANVVSNIDAPAQRVIR</sequence>
<proteinExistence type="predicted"/>
<dbReference type="STRING" id="1344003.SAMN05445060_1973"/>
<reference evidence="1 2" key="1">
    <citation type="submission" date="2017-01" db="EMBL/GenBank/DDBJ databases">
        <authorList>
            <person name="Mah S.A."/>
            <person name="Swanson W.J."/>
            <person name="Moy G.W."/>
            <person name="Vacquier V.D."/>
        </authorList>
    </citation>
    <scope>NUCLEOTIDE SEQUENCE [LARGE SCALE GENOMIC DNA]</scope>
    <source>
        <strain evidence="1 2">CPCC 203464</strain>
    </source>
</reference>